<dbReference type="SMART" id="SM00900">
    <property type="entry name" value="FMN_bind"/>
    <property type="match status" value="1"/>
</dbReference>
<proteinExistence type="predicted"/>
<evidence type="ECO:0000259" key="3">
    <source>
        <dbReference type="SMART" id="SM00900"/>
    </source>
</evidence>
<dbReference type="EMBL" id="BAABBW010000005">
    <property type="protein sequence ID" value="GAA4179912.1"/>
    <property type="molecule type" value="Genomic_DNA"/>
</dbReference>
<keyword evidence="2" id="KW-0732">Signal</keyword>
<feature type="chain" id="PRO_5045628206" description="FMN-binding domain-containing protein" evidence="2">
    <location>
        <begin position="29"/>
        <end position="158"/>
    </location>
</feature>
<keyword evidence="5" id="KW-1185">Reference proteome</keyword>
<feature type="domain" description="FMN-binding" evidence="3">
    <location>
        <begin position="80"/>
        <end position="157"/>
    </location>
</feature>
<feature type="signal peptide" evidence="2">
    <location>
        <begin position="1"/>
        <end position="28"/>
    </location>
</feature>
<evidence type="ECO:0000256" key="2">
    <source>
        <dbReference type="SAM" id="SignalP"/>
    </source>
</evidence>
<dbReference type="Pfam" id="PF04205">
    <property type="entry name" value="FMN_bind"/>
    <property type="match status" value="1"/>
</dbReference>
<dbReference type="InterPro" id="IPR007329">
    <property type="entry name" value="FMN-bd"/>
</dbReference>
<sequence>MSRKWQGTALFAAIMAGLSVTVAGRMLAGSGTGAAEAGGTSSSTSVTGGSGSSSGSGSSPRSSSGPSSGDTVMGSVEQTRFGPVQVKVTFDGAKITDVTVVQAPSGGGRDEMLTQYATPLLAQEVIASQSAKVDTISGATYTSEGYLASVQSAIDAHT</sequence>
<comment type="caution">
    <text evidence="4">The sequence shown here is derived from an EMBL/GenBank/DDBJ whole genome shotgun (WGS) entry which is preliminary data.</text>
</comment>
<evidence type="ECO:0000313" key="5">
    <source>
        <dbReference type="Proteomes" id="UP001501079"/>
    </source>
</evidence>
<feature type="region of interest" description="Disordered" evidence="1">
    <location>
        <begin position="30"/>
        <end position="76"/>
    </location>
</feature>
<organism evidence="4 5">
    <name type="scientific">Gryllotalpicola koreensis</name>
    <dbReference type="NCBI Taxonomy" id="993086"/>
    <lineage>
        <taxon>Bacteria</taxon>
        <taxon>Bacillati</taxon>
        <taxon>Actinomycetota</taxon>
        <taxon>Actinomycetes</taxon>
        <taxon>Micrococcales</taxon>
        <taxon>Microbacteriaceae</taxon>
        <taxon>Gryllotalpicola</taxon>
    </lineage>
</organism>
<dbReference type="RefSeq" id="WP_344756461.1">
    <property type="nucleotide sequence ID" value="NZ_BAABBW010000005.1"/>
</dbReference>
<accession>A0ABP8A946</accession>
<feature type="compositionally biased region" description="Low complexity" evidence="1">
    <location>
        <begin position="33"/>
        <end position="47"/>
    </location>
</feature>
<gene>
    <name evidence="4" type="ORF">GCM10022287_33040</name>
</gene>
<dbReference type="Gene3D" id="3.90.1010.20">
    <property type="match status" value="1"/>
</dbReference>
<feature type="compositionally biased region" description="Low complexity" evidence="1">
    <location>
        <begin position="55"/>
        <end position="69"/>
    </location>
</feature>
<dbReference type="Proteomes" id="UP001501079">
    <property type="component" value="Unassembled WGS sequence"/>
</dbReference>
<reference evidence="5" key="1">
    <citation type="journal article" date="2019" name="Int. J. Syst. Evol. Microbiol.">
        <title>The Global Catalogue of Microorganisms (GCM) 10K type strain sequencing project: providing services to taxonomists for standard genome sequencing and annotation.</title>
        <authorList>
            <consortium name="The Broad Institute Genomics Platform"/>
            <consortium name="The Broad Institute Genome Sequencing Center for Infectious Disease"/>
            <person name="Wu L."/>
            <person name="Ma J."/>
        </authorList>
    </citation>
    <scope>NUCLEOTIDE SEQUENCE [LARGE SCALE GENOMIC DNA]</scope>
    <source>
        <strain evidence="5">JCM 17591</strain>
    </source>
</reference>
<evidence type="ECO:0000256" key="1">
    <source>
        <dbReference type="SAM" id="MobiDB-lite"/>
    </source>
</evidence>
<protein>
    <recommendedName>
        <fullName evidence="3">FMN-binding domain-containing protein</fullName>
    </recommendedName>
</protein>
<evidence type="ECO:0000313" key="4">
    <source>
        <dbReference type="EMBL" id="GAA4179912.1"/>
    </source>
</evidence>
<name>A0ABP8A946_9MICO</name>